<name>A0ABN1MGP7_9FLAO</name>
<comment type="caution">
    <text evidence="6">The sequence shown here is derived from an EMBL/GenBank/DDBJ whole genome shotgun (WGS) entry which is preliminary data.</text>
</comment>
<dbReference type="Gene3D" id="2.30.110.10">
    <property type="entry name" value="Electron Transport, Fmn-binding Protein, Chain A"/>
    <property type="match status" value="1"/>
</dbReference>
<keyword evidence="3" id="KW-0288">FMN</keyword>
<comment type="cofactor">
    <cofactor evidence="1">
        <name>FMN</name>
        <dbReference type="ChEBI" id="CHEBI:58210"/>
    </cofactor>
</comment>
<accession>A0ABN1MGP7</accession>
<dbReference type="InterPro" id="IPR012349">
    <property type="entry name" value="Split_barrel_FMN-bd"/>
</dbReference>
<dbReference type="Proteomes" id="UP001500507">
    <property type="component" value="Unassembled WGS sequence"/>
</dbReference>
<dbReference type="PANTHER" id="PTHR10851:SF3">
    <property type="entry name" value="PYRIDOXINE_PYRIDOXAMINE 5'-PHOSPHATE OXIDASE 2"/>
    <property type="match status" value="1"/>
</dbReference>
<evidence type="ECO:0000313" key="6">
    <source>
        <dbReference type="EMBL" id="GAA0872076.1"/>
    </source>
</evidence>
<keyword evidence="2" id="KW-0285">Flavoprotein</keyword>
<sequence length="179" mass="21288">MLDELFETTWQELQDGCHKRKHPFKYCTFATLKNASEVKQRTVVFRTIMDNCLWFYTDYRSNKVYEIKEHNQVSVLFYHPKKLHQITVSGTIHLHTEGADVKKKWNGIQQTSKKDYTTANPPGTPISNPDQVEYGDEHYFTIMELHPTKIEYLRLKRPNHIRALFELKDGNWEKQFLVP</sequence>
<dbReference type="InterPro" id="IPR024624">
    <property type="entry name" value="Pyridox_Oxase_Alr4036_FMN-bd"/>
</dbReference>
<keyword evidence="4" id="KW-0560">Oxidoreductase</keyword>
<evidence type="ECO:0000256" key="4">
    <source>
        <dbReference type="ARBA" id="ARBA00023002"/>
    </source>
</evidence>
<protein>
    <recommendedName>
        <fullName evidence="5">Pyridoxamine 5'-phosphate oxidase Alr4036 family FMN-binding domain-containing protein</fullName>
    </recommendedName>
</protein>
<keyword evidence="7" id="KW-1185">Reference proteome</keyword>
<evidence type="ECO:0000256" key="1">
    <source>
        <dbReference type="ARBA" id="ARBA00001917"/>
    </source>
</evidence>
<proteinExistence type="predicted"/>
<organism evidence="6 7">
    <name type="scientific">Gangjinia marincola</name>
    <dbReference type="NCBI Taxonomy" id="578463"/>
    <lineage>
        <taxon>Bacteria</taxon>
        <taxon>Pseudomonadati</taxon>
        <taxon>Bacteroidota</taxon>
        <taxon>Flavobacteriia</taxon>
        <taxon>Flavobacteriales</taxon>
        <taxon>Flavobacteriaceae</taxon>
        <taxon>Gangjinia</taxon>
    </lineage>
</organism>
<dbReference type="Pfam" id="PF12766">
    <property type="entry name" value="Pyridox_oxase_2"/>
    <property type="match status" value="1"/>
</dbReference>
<dbReference type="EMBL" id="BAAAFG010000013">
    <property type="protein sequence ID" value="GAA0872076.1"/>
    <property type="molecule type" value="Genomic_DNA"/>
</dbReference>
<reference evidence="6 7" key="1">
    <citation type="journal article" date="2019" name="Int. J. Syst. Evol. Microbiol.">
        <title>The Global Catalogue of Microorganisms (GCM) 10K type strain sequencing project: providing services to taxonomists for standard genome sequencing and annotation.</title>
        <authorList>
            <consortium name="The Broad Institute Genomics Platform"/>
            <consortium name="The Broad Institute Genome Sequencing Center for Infectious Disease"/>
            <person name="Wu L."/>
            <person name="Ma J."/>
        </authorList>
    </citation>
    <scope>NUCLEOTIDE SEQUENCE [LARGE SCALE GENOMIC DNA]</scope>
    <source>
        <strain evidence="6 7">JCM 16082</strain>
    </source>
</reference>
<evidence type="ECO:0000259" key="5">
    <source>
        <dbReference type="Pfam" id="PF12766"/>
    </source>
</evidence>
<dbReference type="InterPro" id="IPR000659">
    <property type="entry name" value="Pyridox_Oxase"/>
</dbReference>
<dbReference type="SUPFAM" id="SSF50475">
    <property type="entry name" value="FMN-binding split barrel"/>
    <property type="match status" value="1"/>
</dbReference>
<feature type="domain" description="Pyridoxamine 5'-phosphate oxidase Alr4036 family FMN-binding" evidence="5">
    <location>
        <begin position="9"/>
        <end position="95"/>
    </location>
</feature>
<evidence type="ECO:0000256" key="3">
    <source>
        <dbReference type="ARBA" id="ARBA00022643"/>
    </source>
</evidence>
<gene>
    <name evidence="6" type="ORF">GCM10009117_12230</name>
</gene>
<dbReference type="RefSeq" id="WP_343764911.1">
    <property type="nucleotide sequence ID" value="NZ_BAAAFG010000013.1"/>
</dbReference>
<evidence type="ECO:0000313" key="7">
    <source>
        <dbReference type="Proteomes" id="UP001500507"/>
    </source>
</evidence>
<dbReference type="PANTHER" id="PTHR10851">
    <property type="entry name" value="PYRIDOXINE-5-PHOSPHATE OXIDASE"/>
    <property type="match status" value="1"/>
</dbReference>
<evidence type="ECO:0000256" key="2">
    <source>
        <dbReference type="ARBA" id="ARBA00022630"/>
    </source>
</evidence>